<accession>A0A1Y4E8L1</accession>
<evidence type="ECO:0000313" key="5">
    <source>
        <dbReference type="EMBL" id="OUQ04643.1"/>
    </source>
</evidence>
<dbReference type="Proteomes" id="UP000196258">
    <property type="component" value="Unassembled WGS sequence"/>
</dbReference>
<dbReference type="RefSeq" id="WP_087257169.1">
    <property type="nucleotide sequence ID" value="NZ_CALURN010000001.1"/>
</dbReference>
<evidence type="ECO:0000256" key="1">
    <source>
        <dbReference type="ARBA" id="ARBA00022448"/>
    </source>
</evidence>
<feature type="domain" description="ABC transporter" evidence="4">
    <location>
        <begin position="2"/>
        <end position="227"/>
    </location>
</feature>
<name>A0A1Y4E8L1_9FIRM</name>
<dbReference type="EMBL" id="NFLB01000010">
    <property type="protein sequence ID" value="OUQ04643.1"/>
    <property type="molecule type" value="Genomic_DNA"/>
</dbReference>
<dbReference type="CDD" id="cd03230">
    <property type="entry name" value="ABC_DR_subfamily_A"/>
    <property type="match status" value="1"/>
</dbReference>
<dbReference type="PROSITE" id="PS50893">
    <property type="entry name" value="ABC_TRANSPORTER_2"/>
    <property type="match status" value="1"/>
</dbReference>
<keyword evidence="1" id="KW-0813">Transport</keyword>
<keyword evidence="2" id="KW-0547">Nucleotide-binding</keyword>
<proteinExistence type="predicted"/>
<keyword evidence="3 5" id="KW-0067">ATP-binding</keyword>
<dbReference type="AlphaFoldDB" id="A0A1Y4E8L1"/>
<dbReference type="GO" id="GO:0016887">
    <property type="term" value="F:ATP hydrolysis activity"/>
    <property type="evidence" value="ECO:0007669"/>
    <property type="project" value="InterPro"/>
</dbReference>
<gene>
    <name evidence="5" type="ORF">B5E91_09665</name>
</gene>
<comment type="caution">
    <text evidence="5">The sequence shown here is derived from an EMBL/GenBank/DDBJ whole genome shotgun (WGS) entry which is preliminary data.</text>
</comment>
<evidence type="ECO:0000256" key="3">
    <source>
        <dbReference type="ARBA" id="ARBA00022840"/>
    </source>
</evidence>
<dbReference type="SMART" id="SM00382">
    <property type="entry name" value="AAA"/>
    <property type="match status" value="1"/>
</dbReference>
<dbReference type="InterPro" id="IPR003439">
    <property type="entry name" value="ABC_transporter-like_ATP-bd"/>
</dbReference>
<dbReference type="SUPFAM" id="SSF52540">
    <property type="entry name" value="P-loop containing nucleoside triphosphate hydrolases"/>
    <property type="match status" value="1"/>
</dbReference>
<dbReference type="InterPro" id="IPR027417">
    <property type="entry name" value="P-loop_NTPase"/>
</dbReference>
<dbReference type="GO" id="GO:0005524">
    <property type="term" value="F:ATP binding"/>
    <property type="evidence" value="ECO:0007669"/>
    <property type="project" value="UniProtKB-KW"/>
</dbReference>
<dbReference type="InterPro" id="IPR003593">
    <property type="entry name" value="AAA+_ATPase"/>
</dbReference>
<evidence type="ECO:0000256" key="2">
    <source>
        <dbReference type="ARBA" id="ARBA00022741"/>
    </source>
</evidence>
<reference evidence="6" key="1">
    <citation type="submission" date="2017-04" db="EMBL/GenBank/DDBJ databases">
        <title>Function of individual gut microbiota members based on whole genome sequencing of pure cultures obtained from chicken caecum.</title>
        <authorList>
            <person name="Medvecky M."/>
            <person name="Cejkova D."/>
            <person name="Polansky O."/>
            <person name="Karasova D."/>
            <person name="Kubasova T."/>
            <person name="Cizek A."/>
            <person name="Rychlik I."/>
        </authorList>
    </citation>
    <scope>NUCLEOTIDE SEQUENCE [LARGE SCALE GENOMIC DNA]</scope>
    <source>
        <strain evidence="6">An149</strain>
    </source>
</reference>
<organism evidence="5 6">
    <name type="scientific">Thomasclavelia spiroformis</name>
    <dbReference type="NCBI Taxonomy" id="29348"/>
    <lineage>
        <taxon>Bacteria</taxon>
        <taxon>Bacillati</taxon>
        <taxon>Bacillota</taxon>
        <taxon>Erysipelotrichia</taxon>
        <taxon>Erysipelotrichales</taxon>
        <taxon>Coprobacillaceae</taxon>
        <taxon>Thomasclavelia</taxon>
    </lineage>
</organism>
<dbReference type="InterPro" id="IPR051782">
    <property type="entry name" value="ABC_Transporter_VariousFunc"/>
</dbReference>
<evidence type="ECO:0000259" key="4">
    <source>
        <dbReference type="PROSITE" id="PS50893"/>
    </source>
</evidence>
<dbReference type="PANTHER" id="PTHR42939:SF3">
    <property type="entry name" value="ABC TRANSPORTER ATP-BINDING COMPONENT"/>
    <property type="match status" value="1"/>
</dbReference>
<sequence>MLKIDNLKKRYDSFELDCSLQVKPGYITGLIGQNGAGKSTTFKAILGLINFDSGKITIFNKDIKDITILDKQKLGIVLSDSGFSGYLRIIDIIPVLSNLYNKFDKEFFIEQCHRLALPMNKQIKGFSTGMKAKLKILVAISHDTELLILDEPTSGLDVMARNEVLEMLREYMEKDDKRAILISSHISSDLENLCDDLYMIDNGKIIFHEDSDVLLSNYALLKVDDKQFNQLDKQYILRYKKEGFGYSCLTNQRQFYMENYPNIVIEKGNIDELIPIMIRGVENEGFNNKRF</sequence>
<protein>
    <submittedName>
        <fullName evidence="5">ABC transporter ATP-binding protein</fullName>
    </submittedName>
</protein>
<dbReference type="Pfam" id="PF00005">
    <property type="entry name" value="ABC_tran"/>
    <property type="match status" value="1"/>
</dbReference>
<dbReference type="Gene3D" id="3.40.50.300">
    <property type="entry name" value="P-loop containing nucleotide triphosphate hydrolases"/>
    <property type="match status" value="1"/>
</dbReference>
<dbReference type="PANTHER" id="PTHR42939">
    <property type="entry name" value="ABC TRANSPORTER ATP-BINDING PROTEIN ALBC-RELATED"/>
    <property type="match status" value="1"/>
</dbReference>
<evidence type="ECO:0000313" key="6">
    <source>
        <dbReference type="Proteomes" id="UP000196258"/>
    </source>
</evidence>